<gene>
    <name evidence="4" type="ORF">EZV62_009098</name>
</gene>
<comment type="caution">
    <text evidence="4">The sequence shown here is derived from an EMBL/GenBank/DDBJ whole genome shotgun (WGS) entry which is preliminary data.</text>
</comment>
<dbReference type="EMBL" id="VAHF01000003">
    <property type="protein sequence ID" value="TXG67823.1"/>
    <property type="molecule type" value="Genomic_DNA"/>
</dbReference>
<feature type="region of interest" description="Disordered" evidence="2">
    <location>
        <begin position="346"/>
        <end position="372"/>
    </location>
</feature>
<keyword evidence="1" id="KW-0677">Repeat</keyword>
<dbReference type="PANTHER" id="PTHR15140:SF37">
    <property type="entry name" value="UBIQUITIN-LIKE DOMAIN-CONTAINING PROTEIN"/>
    <property type="match status" value="1"/>
</dbReference>
<dbReference type="Proteomes" id="UP000323000">
    <property type="component" value="Chromosome 3"/>
</dbReference>
<evidence type="ECO:0000313" key="5">
    <source>
        <dbReference type="Proteomes" id="UP000323000"/>
    </source>
</evidence>
<dbReference type="AlphaFoldDB" id="A0A5C7IF27"/>
<dbReference type="SUPFAM" id="SSF52058">
    <property type="entry name" value="L domain-like"/>
    <property type="match status" value="1"/>
</dbReference>
<evidence type="ECO:0000313" key="4">
    <source>
        <dbReference type="EMBL" id="TXG67823.1"/>
    </source>
</evidence>
<feature type="compositionally biased region" description="Polar residues" evidence="2">
    <location>
        <begin position="346"/>
        <end position="363"/>
    </location>
</feature>
<protein>
    <recommendedName>
        <fullName evidence="3">Disease resistance R13L4/SHOC-2-like LRR domain-containing protein</fullName>
    </recommendedName>
</protein>
<keyword evidence="5" id="KW-1185">Reference proteome</keyword>
<reference evidence="5" key="1">
    <citation type="journal article" date="2019" name="Gigascience">
        <title>De novo genome assembly of the endangered Acer yangbiense, a plant species with extremely small populations endemic to Yunnan Province, China.</title>
        <authorList>
            <person name="Yang J."/>
            <person name="Wariss H.M."/>
            <person name="Tao L."/>
            <person name="Zhang R."/>
            <person name="Yun Q."/>
            <person name="Hollingsworth P."/>
            <person name="Dao Z."/>
            <person name="Luo G."/>
            <person name="Guo H."/>
            <person name="Ma Y."/>
            <person name="Sun W."/>
        </authorList>
    </citation>
    <scope>NUCLEOTIDE SEQUENCE [LARGE SCALE GENOMIC DNA]</scope>
    <source>
        <strain evidence="5">cv. Malutang</strain>
    </source>
</reference>
<dbReference type="Pfam" id="PF23598">
    <property type="entry name" value="LRR_14"/>
    <property type="match status" value="1"/>
</dbReference>
<dbReference type="InterPro" id="IPR055414">
    <property type="entry name" value="LRR_R13L4/SHOC2-like"/>
</dbReference>
<dbReference type="Gene3D" id="3.80.10.10">
    <property type="entry name" value="Ribonuclease Inhibitor"/>
    <property type="match status" value="1"/>
</dbReference>
<accession>A0A5C7IF27</accession>
<dbReference type="PANTHER" id="PTHR15140">
    <property type="entry name" value="TUBULIN-SPECIFIC CHAPERONE E"/>
    <property type="match status" value="1"/>
</dbReference>
<dbReference type="InterPro" id="IPR032675">
    <property type="entry name" value="LRR_dom_sf"/>
</dbReference>
<feature type="domain" description="Disease resistance R13L4/SHOC-2-like LRR" evidence="3">
    <location>
        <begin position="2"/>
        <end position="154"/>
    </location>
</feature>
<organism evidence="4 5">
    <name type="scientific">Acer yangbiense</name>
    <dbReference type="NCBI Taxonomy" id="1000413"/>
    <lineage>
        <taxon>Eukaryota</taxon>
        <taxon>Viridiplantae</taxon>
        <taxon>Streptophyta</taxon>
        <taxon>Embryophyta</taxon>
        <taxon>Tracheophyta</taxon>
        <taxon>Spermatophyta</taxon>
        <taxon>Magnoliopsida</taxon>
        <taxon>eudicotyledons</taxon>
        <taxon>Gunneridae</taxon>
        <taxon>Pentapetalae</taxon>
        <taxon>rosids</taxon>
        <taxon>malvids</taxon>
        <taxon>Sapindales</taxon>
        <taxon>Sapindaceae</taxon>
        <taxon>Hippocastanoideae</taxon>
        <taxon>Acereae</taxon>
        <taxon>Acer</taxon>
    </lineage>
</organism>
<evidence type="ECO:0000256" key="1">
    <source>
        <dbReference type="ARBA" id="ARBA00022737"/>
    </source>
</evidence>
<sequence length="455" mass="51255">MLKILDLGDAVFNQYPLGIGNLVLLRYLKINIPSLTSIPSSLCNLLNLYTLDMPSSHISEAPSDIWKMHKLGHLNFASIKLAAHPAKYCNSLENLNFISALCPSSCTEDILARLPNLLTHRIYGDLSSHQSMLSKSLAKLLCLKSLKLVNESKTPELPSTVLSEYQFPPTLTQLSLSNTELKDDPMPILEKLPNLEVLKLKHNSYMGRTLACHSGGFAQLRVLHLKSLLWLEEWIMESGAMKKLECLLINPCPCLKRLLEELWHIKTFNQMELWLPRPELKPKLREVEDMERGKKSSEFQFLDDYAPISISNDSVPVSGPCPAKTHYPSQVLTDFDIDFLETHQLPSSSQTPVNKGPQKTPTQEKPVVYSRQSKHDRVVFKPEVIQQVRDFSPGSDVQHHSNTFPSNSNEPLLESGLLPDAFVGMASLDVGMRKLGYEALGRFKDALEVMLNEYI</sequence>
<evidence type="ECO:0000259" key="3">
    <source>
        <dbReference type="Pfam" id="PF23598"/>
    </source>
</evidence>
<name>A0A5C7IF27_9ROSI</name>
<evidence type="ECO:0000256" key="2">
    <source>
        <dbReference type="SAM" id="MobiDB-lite"/>
    </source>
</evidence>
<proteinExistence type="predicted"/>
<dbReference type="OrthoDB" id="611536at2759"/>